<sequence length="521" mass="59650">MMAAQTLKEKIEELQKSKQTPQNSPPKIQRVAYYRRKIPNLRKYYKPKLVSIGPIHHDNKNLKLGEKYKLKWAAEYIENTPLNPENTALHAENTALNAENFALKAEKLYKKIDEDINNLKGHFSEDVLTLTKKSLEGFGTLEEKLSLMLFVDGCSLLHILENARRNNPGKMNIKVDQLFLVMVDVVLLENQLPYEVLKLLWKNENESELIQSMTDFFKYNHWAQSEKEKDMGPKKNGEGEYSVSIPLPNESPTHLLDHLRKLNLTTPKSKLNQGPGFESSLGHAAVLKLLGRACRPFGSHNVREISLRSCARRIPGLHQKSNEAKSKECSQKKNESKPITYRGIEDLRAVGISLKASFTPKPTDIDFSAGWFSAKLTIPRIPVNNFTAAIFLNLVAYEMCPDFDNDYQICSYVALMDSLIDHPEDVKVLRSKRILSTLWSDEEVANLFNIIGTDLVANIDKYFYVQDKLCEHYFNKYKSWIALGFRTYFNNPWTVIAFLVAFTALALTFIQTWFTVHPASK</sequence>
<dbReference type="PaxDb" id="3880-AES79224"/>
<dbReference type="PANTHER" id="PTHR31549:SF191">
    <property type="entry name" value="DUF247 DOMAIN PROTEIN"/>
    <property type="match status" value="1"/>
</dbReference>
<evidence type="ECO:0000256" key="1">
    <source>
        <dbReference type="SAM" id="Phobius"/>
    </source>
</evidence>
<keyword evidence="1" id="KW-1133">Transmembrane helix</keyword>
<evidence type="ECO:0000313" key="5">
    <source>
        <dbReference type="Proteomes" id="UP000002051"/>
    </source>
</evidence>
<dbReference type="KEGG" id="mtr:25480576"/>
<dbReference type="HOGENOM" id="CLU_020188_1_2_1"/>
<reference evidence="4" key="3">
    <citation type="submission" date="2015-06" db="UniProtKB">
        <authorList>
            <consortium name="EnsemblPlants"/>
        </authorList>
    </citation>
    <scope>IDENTIFICATION</scope>
    <source>
        <strain evidence="4">cv. Jemalong A17</strain>
    </source>
</reference>
<reference evidence="2 5" key="1">
    <citation type="journal article" date="2011" name="Nature">
        <title>The Medicago genome provides insight into the evolution of rhizobial symbioses.</title>
        <authorList>
            <person name="Young N.D."/>
            <person name="Debelle F."/>
            <person name="Oldroyd G.E."/>
            <person name="Geurts R."/>
            <person name="Cannon S.B."/>
            <person name="Udvardi M.K."/>
            <person name="Benedito V.A."/>
            <person name="Mayer K.F."/>
            <person name="Gouzy J."/>
            <person name="Schoof H."/>
            <person name="Van de Peer Y."/>
            <person name="Proost S."/>
            <person name="Cook D.R."/>
            <person name="Meyers B.C."/>
            <person name="Spannagl M."/>
            <person name="Cheung F."/>
            <person name="De Mita S."/>
            <person name="Krishnakumar V."/>
            <person name="Gundlach H."/>
            <person name="Zhou S."/>
            <person name="Mudge J."/>
            <person name="Bharti A.K."/>
            <person name="Murray J.D."/>
            <person name="Naoumkina M.A."/>
            <person name="Rosen B."/>
            <person name="Silverstein K.A."/>
            <person name="Tang H."/>
            <person name="Rombauts S."/>
            <person name="Zhao P.X."/>
            <person name="Zhou P."/>
            <person name="Barbe V."/>
            <person name="Bardou P."/>
            <person name="Bechner M."/>
            <person name="Bellec A."/>
            <person name="Berger A."/>
            <person name="Berges H."/>
            <person name="Bidwell S."/>
            <person name="Bisseling T."/>
            <person name="Choisne N."/>
            <person name="Couloux A."/>
            <person name="Denny R."/>
            <person name="Deshpande S."/>
            <person name="Dai X."/>
            <person name="Doyle J.J."/>
            <person name="Dudez A.M."/>
            <person name="Farmer A.D."/>
            <person name="Fouteau S."/>
            <person name="Franken C."/>
            <person name="Gibelin C."/>
            <person name="Gish J."/>
            <person name="Goldstein S."/>
            <person name="Gonzalez A.J."/>
            <person name="Green P.J."/>
            <person name="Hallab A."/>
            <person name="Hartog M."/>
            <person name="Hua A."/>
            <person name="Humphray S.J."/>
            <person name="Jeong D.H."/>
            <person name="Jing Y."/>
            <person name="Jocker A."/>
            <person name="Kenton S.M."/>
            <person name="Kim D.J."/>
            <person name="Klee K."/>
            <person name="Lai H."/>
            <person name="Lang C."/>
            <person name="Lin S."/>
            <person name="Macmil S.L."/>
            <person name="Magdelenat G."/>
            <person name="Matthews L."/>
            <person name="McCorrison J."/>
            <person name="Monaghan E.L."/>
            <person name="Mun J.H."/>
            <person name="Najar F.Z."/>
            <person name="Nicholson C."/>
            <person name="Noirot C."/>
            <person name="O'Bleness M."/>
            <person name="Paule C.R."/>
            <person name="Poulain J."/>
            <person name="Prion F."/>
            <person name="Qin B."/>
            <person name="Qu C."/>
            <person name="Retzel E.F."/>
            <person name="Riddle C."/>
            <person name="Sallet E."/>
            <person name="Samain S."/>
            <person name="Samson N."/>
            <person name="Sanders I."/>
            <person name="Saurat O."/>
            <person name="Scarpelli C."/>
            <person name="Schiex T."/>
            <person name="Segurens B."/>
            <person name="Severin A.J."/>
            <person name="Sherrier D.J."/>
            <person name="Shi R."/>
            <person name="Sims S."/>
            <person name="Singer S.R."/>
            <person name="Sinharoy S."/>
            <person name="Sterck L."/>
            <person name="Viollet A."/>
            <person name="Wang B.B."/>
            <person name="Wang K."/>
            <person name="Wang M."/>
            <person name="Wang X."/>
            <person name="Warfsmann J."/>
            <person name="Weissenbach J."/>
            <person name="White D.D."/>
            <person name="White J.D."/>
            <person name="Wiley G.B."/>
            <person name="Wincker P."/>
            <person name="Xing Y."/>
            <person name="Yang L."/>
            <person name="Yao Z."/>
            <person name="Ying F."/>
            <person name="Zhai J."/>
            <person name="Zhou L."/>
            <person name="Zuber A."/>
            <person name="Denarie J."/>
            <person name="Dixon R.A."/>
            <person name="May G.D."/>
            <person name="Schwartz D.C."/>
            <person name="Rogers J."/>
            <person name="Quetier F."/>
            <person name="Town C.D."/>
            <person name="Roe B.A."/>
        </authorList>
    </citation>
    <scope>NUCLEOTIDE SEQUENCE [LARGE SCALE GENOMIC DNA]</scope>
    <source>
        <strain evidence="2">A17</strain>
        <strain evidence="4 5">cv. Jemalong A17</strain>
    </source>
</reference>
<keyword evidence="1" id="KW-0812">Transmembrane</keyword>
<keyword evidence="1" id="KW-0472">Membrane</keyword>
<reference evidence="3" key="4">
    <citation type="journal article" date="2018" name="Nat. Plants">
        <title>Whole-genome landscape of Medicago truncatula symbiotic genes.</title>
        <authorList>
            <person name="Pecrix Y."/>
            <person name="Gamas P."/>
            <person name="Carrere S."/>
        </authorList>
    </citation>
    <scope>NUCLEOTIDE SEQUENCE</scope>
    <source>
        <tissue evidence="3">Leaves</tissue>
    </source>
</reference>
<reference evidence="2 5" key="2">
    <citation type="journal article" date="2014" name="BMC Genomics">
        <title>An improved genome release (version Mt4.0) for the model legume Medicago truncatula.</title>
        <authorList>
            <person name="Tang H."/>
            <person name="Krishnakumar V."/>
            <person name="Bidwell S."/>
            <person name="Rosen B."/>
            <person name="Chan A."/>
            <person name="Zhou S."/>
            <person name="Gentzbittel L."/>
            <person name="Childs K.L."/>
            <person name="Yandell M."/>
            <person name="Gundlach H."/>
            <person name="Mayer K.F."/>
            <person name="Schwartz D.C."/>
            <person name="Town C.D."/>
        </authorList>
    </citation>
    <scope>GENOME REANNOTATION</scope>
    <source>
        <strain evidence="2">A17</strain>
        <strain evidence="4 5">cv. Jemalong A17</strain>
    </source>
</reference>
<dbReference type="Pfam" id="PF03140">
    <property type="entry name" value="DUF247"/>
    <property type="match status" value="1"/>
</dbReference>
<dbReference type="EMBL" id="PSQE01000007">
    <property type="protein sequence ID" value="RHN46062.1"/>
    <property type="molecule type" value="Genomic_DNA"/>
</dbReference>
<evidence type="ECO:0000313" key="4">
    <source>
        <dbReference type="EnsemblPlants" id="KEH16443"/>
    </source>
</evidence>
<feature type="transmembrane region" description="Helical" evidence="1">
    <location>
        <begin position="493"/>
        <end position="516"/>
    </location>
</feature>
<evidence type="ECO:0000313" key="3">
    <source>
        <dbReference type="EMBL" id="RHN46062.1"/>
    </source>
</evidence>
<organism evidence="2 5">
    <name type="scientific">Medicago truncatula</name>
    <name type="common">Barrel medic</name>
    <name type="synonym">Medicago tribuloides</name>
    <dbReference type="NCBI Taxonomy" id="3880"/>
    <lineage>
        <taxon>Eukaryota</taxon>
        <taxon>Viridiplantae</taxon>
        <taxon>Streptophyta</taxon>
        <taxon>Embryophyta</taxon>
        <taxon>Tracheophyta</taxon>
        <taxon>Spermatophyta</taxon>
        <taxon>Magnoliopsida</taxon>
        <taxon>eudicotyledons</taxon>
        <taxon>Gunneridae</taxon>
        <taxon>Pentapetalae</taxon>
        <taxon>rosids</taxon>
        <taxon>fabids</taxon>
        <taxon>Fabales</taxon>
        <taxon>Fabaceae</taxon>
        <taxon>Papilionoideae</taxon>
        <taxon>50 kb inversion clade</taxon>
        <taxon>NPAAA clade</taxon>
        <taxon>Hologalegina</taxon>
        <taxon>IRL clade</taxon>
        <taxon>Trifolieae</taxon>
        <taxon>Medicago</taxon>
    </lineage>
</organism>
<protein>
    <submittedName>
        <fullName evidence="2">DUF247 domain protein</fullName>
    </submittedName>
</protein>
<dbReference type="Gramene" id="rna40502">
    <property type="protein sequence ID" value="RHN46062.1"/>
    <property type="gene ID" value="gene40502"/>
</dbReference>
<dbReference type="PANTHER" id="PTHR31549">
    <property type="entry name" value="PROTEIN, PUTATIVE (DUF247)-RELATED-RELATED"/>
    <property type="match status" value="1"/>
</dbReference>
<dbReference type="EMBL" id="KL402907">
    <property type="protein sequence ID" value="KEH16443.1"/>
    <property type="molecule type" value="Genomic_DNA"/>
</dbReference>
<dbReference type="Proteomes" id="UP000265566">
    <property type="component" value="Chromosome 7"/>
</dbReference>
<evidence type="ECO:0000313" key="2">
    <source>
        <dbReference type="EMBL" id="KEH16443.1"/>
    </source>
</evidence>
<dbReference type="STRING" id="3880.A0A072THL0"/>
<proteinExistence type="predicted"/>
<gene>
    <name evidence="4" type="primary">25480576</name>
    <name evidence="2" type="ORF">MTR_0182s0060</name>
    <name evidence="3" type="ORF">MtrunA17_Chr7g0238171</name>
</gene>
<dbReference type="Proteomes" id="UP000002051">
    <property type="component" value="Unassembled WGS sequence"/>
</dbReference>
<dbReference type="InterPro" id="IPR004158">
    <property type="entry name" value="DUF247_pln"/>
</dbReference>
<dbReference type="eggNOG" id="ENOG502QTFS">
    <property type="taxonomic scope" value="Eukaryota"/>
</dbReference>
<keyword evidence="5" id="KW-1185">Reference proteome</keyword>
<dbReference type="EnsemblPlants" id="KEH16443">
    <property type="protein sequence ID" value="KEH16443"/>
    <property type="gene ID" value="MTR_0182s0060"/>
</dbReference>
<dbReference type="OrthoDB" id="1849062at2759"/>
<accession>A0A072THL0</accession>
<name>A0A072THL0_MEDTR</name>
<dbReference type="AlphaFoldDB" id="A0A072THL0"/>